<dbReference type="RefSeq" id="WP_184007345.1">
    <property type="nucleotide sequence ID" value="NZ_JACIJS010000001.1"/>
</dbReference>
<dbReference type="EMBL" id="JACIJS010000001">
    <property type="protein sequence ID" value="MBB5514089.1"/>
    <property type="molecule type" value="Genomic_DNA"/>
</dbReference>
<name>A0A840WG09_9RHOB</name>
<accession>A0A840WG09</accession>
<evidence type="ECO:0000313" key="1">
    <source>
        <dbReference type="EMBL" id="MBB5514089.1"/>
    </source>
</evidence>
<comment type="caution">
    <text evidence="1">The sequence shown here is derived from an EMBL/GenBank/DDBJ whole genome shotgun (WGS) entry which is preliminary data.</text>
</comment>
<evidence type="ECO:0008006" key="3">
    <source>
        <dbReference type="Google" id="ProtNLM"/>
    </source>
</evidence>
<protein>
    <recommendedName>
        <fullName evidence="3">Lipoprotein</fullName>
    </recommendedName>
</protein>
<keyword evidence="2" id="KW-1185">Reference proteome</keyword>
<organism evidence="1 2">
    <name type="scientific">Rubricella aquisinus</name>
    <dbReference type="NCBI Taxonomy" id="2028108"/>
    <lineage>
        <taxon>Bacteria</taxon>
        <taxon>Pseudomonadati</taxon>
        <taxon>Pseudomonadota</taxon>
        <taxon>Alphaproteobacteria</taxon>
        <taxon>Rhodobacterales</taxon>
        <taxon>Paracoccaceae</taxon>
        <taxon>Rubricella</taxon>
    </lineage>
</organism>
<proteinExistence type="predicted"/>
<dbReference type="Proteomes" id="UP000553766">
    <property type="component" value="Unassembled WGS sequence"/>
</dbReference>
<dbReference type="AlphaFoldDB" id="A0A840WG09"/>
<evidence type="ECO:0000313" key="2">
    <source>
        <dbReference type="Proteomes" id="UP000553766"/>
    </source>
</evidence>
<gene>
    <name evidence="1" type="ORF">FHS89_000087</name>
</gene>
<reference evidence="1 2" key="1">
    <citation type="submission" date="2020-08" db="EMBL/GenBank/DDBJ databases">
        <title>Genomic Encyclopedia of Type Strains, Phase IV (KMG-IV): sequencing the most valuable type-strain genomes for metagenomic binning, comparative biology and taxonomic classification.</title>
        <authorList>
            <person name="Goeker M."/>
        </authorList>
    </citation>
    <scope>NUCLEOTIDE SEQUENCE [LARGE SCALE GENOMIC DNA]</scope>
    <source>
        <strain evidence="1 2">DSM 103377</strain>
    </source>
</reference>
<dbReference type="PROSITE" id="PS51257">
    <property type="entry name" value="PROKAR_LIPOPROTEIN"/>
    <property type="match status" value="1"/>
</dbReference>
<sequence>MKYLGLAAISLFAVTACSDVTYIDNRLAAKLMFNGQTYDVYEAVQVDEAGGSTAGGVYETRRTVFRLFPEGVDPQIDATTTGMMFGANREMDVCSGSLEACRERFLLTLSERARQLQEQILTEGDDY</sequence>